<gene>
    <name evidence="1" type="ORF">MNBD_GAMMA18-1700</name>
</gene>
<reference evidence="1" key="1">
    <citation type="submission" date="2018-06" db="EMBL/GenBank/DDBJ databases">
        <authorList>
            <person name="Zhirakovskaya E."/>
        </authorList>
    </citation>
    <scope>NUCLEOTIDE SEQUENCE</scope>
</reference>
<proteinExistence type="predicted"/>
<evidence type="ECO:0000313" key="1">
    <source>
        <dbReference type="EMBL" id="VAW85483.1"/>
    </source>
</evidence>
<dbReference type="AlphaFoldDB" id="A0A3B0ZB87"/>
<organism evidence="1">
    <name type="scientific">hydrothermal vent metagenome</name>
    <dbReference type="NCBI Taxonomy" id="652676"/>
    <lineage>
        <taxon>unclassified sequences</taxon>
        <taxon>metagenomes</taxon>
        <taxon>ecological metagenomes</taxon>
    </lineage>
</organism>
<protein>
    <submittedName>
        <fullName evidence="1">Uncharacterized protein</fullName>
    </submittedName>
</protein>
<sequence>MKVVARKTILSQIFRKFEANSCSIQQKFTENMAELDFPQ</sequence>
<dbReference type="EMBL" id="UOFP01000096">
    <property type="protein sequence ID" value="VAW85483.1"/>
    <property type="molecule type" value="Genomic_DNA"/>
</dbReference>
<accession>A0A3B0ZB87</accession>
<name>A0A3B0ZB87_9ZZZZ</name>